<dbReference type="KEGG" id="bpg:Bathy01g01300"/>
<dbReference type="Proteomes" id="UP000198341">
    <property type="component" value="Chromosome 1"/>
</dbReference>
<keyword evidence="3" id="KW-1185">Reference proteome</keyword>
<proteinExistence type="predicted"/>
<feature type="compositionally biased region" description="Polar residues" evidence="1">
    <location>
        <begin position="20"/>
        <end position="29"/>
    </location>
</feature>
<evidence type="ECO:0000313" key="2">
    <source>
        <dbReference type="EMBL" id="CCO14104.1"/>
    </source>
</evidence>
<dbReference type="RefSeq" id="XP_007515225.1">
    <property type="nucleotide sequence ID" value="XM_007515163.1"/>
</dbReference>
<name>K8E933_9CHLO</name>
<evidence type="ECO:0000313" key="3">
    <source>
        <dbReference type="Proteomes" id="UP000198341"/>
    </source>
</evidence>
<dbReference type="EMBL" id="FO082278">
    <property type="protein sequence ID" value="CCO14104.1"/>
    <property type="molecule type" value="Genomic_DNA"/>
</dbReference>
<gene>
    <name evidence="2" type="ORF">Bathy01g01300</name>
</gene>
<protein>
    <submittedName>
        <fullName evidence="2">Uncharacterized protein</fullName>
    </submittedName>
</protein>
<dbReference type="AlphaFoldDB" id="K8E933"/>
<sequence length="241" mass="26683">MSPRAMMNAEADEEKEGGNPSETLQPLQTYKNRLRRVERELSAIVSSLRDDAEGTTGGIEEAAAVTEDEFDLRQFSGVVSKADLDAIRKALHENELGNFWEIALGANRYLNGGIKSDFARGEEDLWKLAPKKSEAISNFLTPDFNNADDKLCLIYSCVNDPSAPPSIDVLYALKLFDEGLKEASKKGKKNVTRDGLREVAKDALEKLLTYERLIEREAEDGKSDASWKNPAFGKGWHGTGI</sequence>
<feature type="region of interest" description="Disordered" evidence="1">
    <location>
        <begin position="1"/>
        <end position="29"/>
    </location>
</feature>
<evidence type="ECO:0000256" key="1">
    <source>
        <dbReference type="SAM" id="MobiDB-lite"/>
    </source>
</evidence>
<feature type="region of interest" description="Disordered" evidence="1">
    <location>
        <begin position="218"/>
        <end position="241"/>
    </location>
</feature>
<organism evidence="2 3">
    <name type="scientific">Bathycoccus prasinos</name>
    <dbReference type="NCBI Taxonomy" id="41875"/>
    <lineage>
        <taxon>Eukaryota</taxon>
        <taxon>Viridiplantae</taxon>
        <taxon>Chlorophyta</taxon>
        <taxon>Mamiellophyceae</taxon>
        <taxon>Mamiellales</taxon>
        <taxon>Bathycoccaceae</taxon>
        <taxon>Bathycoccus</taxon>
    </lineage>
</organism>
<dbReference type="GeneID" id="19017866"/>
<dbReference type="OrthoDB" id="498359at2759"/>
<reference evidence="2 3" key="1">
    <citation type="submission" date="2011-10" db="EMBL/GenBank/DDBJ databases">
        <authorList>
            <person name="Genoscope - CEA"/>
        </authorList>
    </citation>
    <scope>NUCLEOTIDE SEQUENCE [LARGE SCALE GENOMIC DNA]</scope>
    <source>
        <strain evidence="2 3">RCC 1105</strain>
    </source>
</reference>
<accession>K8E933</accession>